<dbReference type="EMBL" id="UINC01035631">
    <property type="protein sequence ID" value="SVB28340.1"/>
    <property type="molecule type" value="Genomic_DNA"/>
</dbReference>
<reference evidence="1" key="1">
    <citation type="submission" date="2018-05" db="EMBL/GenBank/DDBJ databases">
        <authorList>
            <person name="Lanie J.A."/>
            <person name="Ng W.-L."/>
            <person name="Kazmierczak K.M."/>
            <person name="Andrzejewski T.M."/>
            <person name="Davidsen T.M."/>
            <person name="Wayne K.J."/>
            <person name="Tettelin H."/>
            <person name="Glass J.I."/>
            <person name="Rusch D."/>
            <person name="Podicherti R."/>
            <person name="Tsui H.-C.T."/>
            <person name="Winkler M.E."/>
        </authorList>
    </citation>
    <scope>NUCLEOTIDE SEQUENCE</scope>
</reference>
<protein>
    <submittedName>
        <fullName evidence="1">Uncharacterized protein</fullName>
    </submittedName>
</protein>
<sequence>MPWKLSKLLQPGFRHVWAVRWDGFNWIYFNPRLGFTDIQILPFGPKDKIQNVVNTDHCSVIIHVTVRRDQSKIRNPWPTLFTCVEQMKGLLGIGGIKTWWIYRPYQLFKYLYLKESKYGTKIISTTTTSQDSS</sequence>
<dbReference type="AlphaFoldDB" id="A0A382CQD0"/>
<gene>
    <name evidence="1" type="ORF">METZ01_LOCUS181194</name>
</gene>
<proteinExistence type="predicted"/>
<accession>A0A382CQD0</accession>
<name>A0A382CQD0_9ZZZZ</name>
<evidence type="ECO:0000313" key="1">
    <source>
        <dbReference type="EMBL" id="SVB28340.1"/>
    </source>
</evidence>
<organism evidence="1">
    <name type="scientific">marine metagenome</name>
    <dbReference type="NCBI Taxonomy" id="408172"/>
    <lineage>
        <taxon>unclassified sequences</taxon>
        <taxon>metagenomes</taxon>
        <taxon>ecological metagenomes</taxon>
    </lineage>
</organism>